<evidence type="ECO:0000313" key="1">
    <source>
        <dbReference type="EMBL" id="ORW31440.1"/>
    </source>
</evidence>
<name>A0A1X1ZYK5_9MYCO</name>
<keyword evidence="2" id="KW-1185">Reference proteome</keyword>
<dbReference type="EMBL" id="LQPJ01000029">
    <property type="protein sequence ID" value="ORW31440.1"/>
    <property type="molecule type" value="Genomic_DNA"/>
</dbReference>
<dbReference type="SUPFAM" id="SSF52096">
    <property type="entry name" value="ClpP/crotonase"/>
    <property type="match status" value="1"/>
</dbReference>
<organism evidence="1 2">
    <name type="scientific">Mycobacterium palustre</name>
    <dbReference type="NCBI Taxonomy" id="153971"/>
    <lineage>
        <taxon>Bacteria</taxon>
        <taxon>Bacillati</taxon>
        <taxon>Actinomycetota</taxon>
        <taxon>Actinomycetes</taxon>
        <taxon>Mycobacteriales</taxon>
        <taxon>Mycobacteriaceae</taxon>
        <taxon>Mycobacterium</taxon>
        <taxon>Mycobacterium simiae complex</taxon>
    </lineage>
</organism>
<gene>
    <name evidence="1" type="ORF">AWC19_25525</name>
</gene>
<comment type="caution">
    <text evidence="1">The sequence shown here is derived from an EMBL/GenBank/DDBJ whole genome shotgun (WGS) entry which is preliminary data.</text>
</comment>
<sequence>MTKVVPHKQLLEQAEMLAHQILRNSRCAVRSAKETILEVIGKPLDDQLRVEGWNCYTCVDPAEARQLLSRFFNKTDSGRAGTRSSGL</sequence>
<evidence type="ECO:0000313" key="2">
    <source>
        <dbReference type="Proteomes" id="UP000193529"/>
    </source>
</evidence>
<dbReference type="Proteomes" id="UP000193529">
    <property type="component" value="Unassembled WGS sequence"/>
</dbReference>
<dbReference type="AlphaFoldDB" id="A0A1X1ZYK5"/>
<dbReference type="Gene3D" id="3.90.226.10">
    <property type="entry name" value="2-enoyl-CoA Hydratase, Chain A, domain 1"/>
    <property type="match status" value="1"/>
</dbReference>
<accession>A0A1X1ZYK5</accession>
<reference evidence="1 2" key="1">
    <citation type="submission" date="2016-01" db="EMBL/GenBank/DDBJ databases">
        <title>The new phylogeny of the genus Mycobacterium.</title>
        <authorList>
            <person name="Tarcisio F."/>
            <person name="Conor M."/>
            <person name="Antonella G."/>
            <person name="Elisabetta G."/>
            <person name="Giulia F.S."/>
            <person name="Sara T."/>
            <person name="Anna F."/>
            <person name="Clotilde B."/>
            <person name="Roberto B."/>
            <person name="Veronica D.S."/>
            <person name="Fabio R."/>
            <person name="Monica P."/>
            <person name="Olivier J."/>
            <person name="Enrico T."/>
            <person name="Nicola S."/>
        </authorList>
    </citation>
    <scope>NUCLEOTIDE SEQUENCE [LARGE SCALE GENOMIC DNA]</scope>
    <source>
        <strain evidence="1 2">DSM 44572</strain>
    </source>
</reference>
<dbReference type="STRING" id="153971.AWC19_25525"/>
<protein>
    <submittedName>
        <fullName evidence="1">Uncharacterized protein</fullName>
    </submittedName>
</protein>
<dbReference type="InterPro" id="IPR029045">
    <property type="entry name" value="ClpP/crotonase-like_dom_sf"/>
</dbReference>
<dbReference type="RefSeq" id="WP_245848670.1">
    <property type="nucleotide sequence ID" value="NZ_LQPJ01000029.1"/>
</dbReference>
<proteinExistence type="predicted"/>